<keyword evidence="4" id="KW-0812">Transmembrane</keyword>
<protein>
    <submittedName>
        <fullName evidence="5">Uncharacterized protein</fullName>
    </submittedName>
</protein>
<keyword evidence="2" id="KW-0406">Ion transport</keyword>
<gene>
    <name evidence="5" type="ORF">ANN_24681</name>
</gene>
<evidence type="ECO:0000313" key="6">
    <source>
        <dbReference type="Proteomes" id="UP001148838"/>
    </source>
</evidence>
<proteinExistence type="predicted"/>
<organism evidence="5 6">
    <name type="scientific">Periplaneta americana</name>
    <name type="common">American cockroach</name>
    <name type="synonym">Blatta americana</name>
    <dbReference type="NCBI Taxonomy" id="6978"/>
    <lineage>
        <taxon>Eukaryota</taxon>
        <taxon>Metazoa</taxon>
        <taxon>Ecdysozoa</taxon>
        <taxon>Arthropoda</taxon>
        <taxon>Hexapoda</taxon>
        <taxon>Insecta</taxon>
        <taxon>Pterygota</taxon>
        <taxon>Neoptera</taxon>
        <taxon>Polyneoptera</taxon>
        <taxon>Dictyoptera</taxon>
        <taxon>Blattodea</taxon>
        <taxon>Blattoidea</taxon>
        <taxon>Blattidae</taxon>
        <taxon>Blattinae</taxon>
        <taxon>Periplaneta</taxon>
    </lineage>
</organism>
<evidence type="ECO:0000256" key="1">
    <source>
        <dbReference type="ARBA" id="ARBA00022448"/>
    </source>
</evidence>
<accession>A0ABQ8S3P5</accession>
<name>A0ABQ8S3P5_PERAM</name>
<dbReference type="InterPro" id="IPR002153">
    <property type="entry name" value="TRPC_channel"/>
</dbReference>
<comment type="caution">
    <text evidence="5">The sequence shown here is derived from an EMBL/GenBank/DDBJ whole genome shotgun (WGS) entry which is preliminary data.</text>
</comment>
<keyword evidence="1" id="KW-0813">Transport</keyword>
<feature type="transmembrane region" description="Helical" evidence="4">
    <location>
        <begin position="82"/>
        <end position="102"/>
    </location>
</feature>
<evidence type="ECO:0000256" key="3">
    <source>
        <dbReference type="ARBA" id="ARBA00023303"/>
    </source>
</evidence>
<evidence type="ECO:0000256" key="2">
    <source>
        <dbReference type="ARBA" id="ARBA00023065"/>
    </source>
</evidence>
<keyword evidence="4" id="KW-1133">Transmembrane helix</keyword>
<keyword evidence="6" id="KW-1185">Reference proteome</keyword>
<evidence type="ECO:0000313" key="5">
    <source>
        <dbReference type="EMBL" id="KAJ4428636.1"/>
    </source>
</evidence>
<feature type="transmembrane region" description="Helical" evidence="4">
    <location>
        <begin position="49"/>
        <end position="70"/>
    </location>
</feature>
<sequence>MKYNSRKLVNHTFKIKYADRCVGVNVQVLNEVWAGNWNEWRGRSEILKLLVILPRIVMLPYVALMCVFAPKSNAVAFHSLPLNKMINTVASYLIFLTLVFIVSNQDKKHQKRGPPNSGYMLVCSHNTKFS</sequence>
<dbReference type="EMBL" id="JAJSOF020000037">
    <property type="protein sequence ID" value="KAJ4428636.1"/>
    <property type="molecule type" value="Genomic_DNA"/>
</dbReference>
<dbReference type="Proteomes" id="UP001148838">
    <property type="component" value="Unassembled WGS sequence"/>
</dbReference>
<keyword evidence="4" id="KW-0472">Membrane</keyword>
<dbReference type="PANTHER" id="PTHR10117">
    <property type="entry name" value="TRANSIENT RECEPTOR POTENTIAL CHANNEL"/>
    <property type="match status" value="1"/>
</dbReference>
<reference evidence="5 6" key="1">
    <citation type="journal article" date="2022" name="Allergy">
        <title>Genome assembly and annotation of Periplaneta americana reveal a comprehensive cockroach allergen profile.</title>
        <authorList>
            <person name="Wang L."/>
            <person name="Xiong Q."/>
            <person name="Saelim N."/>
            <person name="Wang L."/>
            <person name="Nong W."/>
            <person name="Wan A.T."/>
            <person name="Shi M."/>
            <person name="Liu X."/>
            <person name="Cao Q."/>
            <person name="Hui J.H.L."/>
            <person name="Sookrung N."/>
            <person name="Leung T.F."/>
            <person name="Tungtrongchitr A."/>
            <person name="Tsui S.K.W."/>
        </authorList>
    </citation>
    <scope>NUCLEOTIDE SEQUENCE [LARGE SCALE GENOMIC DNA]</scope>
    <source>
        <strain evidence="5">PWHHKU_190912</strain>
    </source>
</reference>
<dbReference type="PANTHER" id="PTHR10117:SF54">
    <property type="entry name" value="TRANSIENT RECEPTOR POTENTIAL-GAMMA PROTEIN"/>
    <property type="match status" value="1"/>
</dbReference>
<keyword evidence="3" id="KW-0407">Ion channel</keyword>
<evidence type="ECO:0000256" key="4">
    <source>
        <dbReference type="SAM" id="Phobius"/>
    </source>
</evidence>